<reference evidence="2 3" key="1">
    <citation type="submission" date="2021-11" db="EMBL/GenBank/DDBJ databases">
        <title>Genome sequence.</title>
        <authorList>
            <person name="Sun Q."/>
        </authorList>
    </citation>
    <scope>NUCLEOTIDE SEQUENCE [LARGE SCALE GENOMIC DNA]</scope>
    <source>
        <strain evidence="2 3">KCTC 12005</strain>
    </source>
</reference>
<feature type="transmembrane region" description="Helical" evidence="1">
    <location>
        <begin position="58"/>
        <end position="91"/>
    </location>
</feature>
<evidence type="ECO:0000313" key="2">
    <source>
        <dbReference type="EMBL" id="MCD2166237.1"/>
    </source>
</evidence>
<sequence length="106" mass="11996">MEHEHKRLVVTDEAVNPTLLGEVRIEAAGLEPSRAGEDEQDDARLHQQAPRRFRPIQLWICLLFFVEGMLGLFVVGWPALILCVLGTLYVAWAAKQSDVRETTDIK</sequence>
<keyword evidence="3" id="KW-1185">Reference proteome</keyword>
<protein>
    <submittedName>
        <fullName evidence="2">Uncharacterized protein</fullName>
    </submittedName>
</protein>
<keyword evidence="1" id="KW-0472">Membrane</keyword>
<keyword evidence="1" id="KW-0812">Transmembrane</keyword>
<evidence type="ECO:0000256" key="1">
    <source>
        <dbReference type="SAM" id="Phobius"/>
    </source>
</evidence>
<evidence type="ECO:0000313" key="3">
    <source>
        <dbReference type="Proteomes" id="UP001199260"/>
    </source>
</evidence>
<name>A0AAW4XXP8_9BURK</name>
<comment type="caution">
    <text evidence="2">The sequence shown here is derived from an EMBL/GenBank/DDBJ whole genome shotgun (WGS) entry which is preliminary data.</text>
</comment>
<proteinExistence type="predicted"/>
<dbReference type="AlphaFoldDB" id="A0AAW4XXP8"/>
<dbReference type="EMBL" id="JAJNCT010000018">
    <property type="protein sequence ID" value="MCD2166237.1"/>
    <property type="molecule type" value="Genomic_DNA"/>
</dbReference>
<dbReference type="Proteomes" id="UP001199260">
    <property type="component" value="Unassembled WGS sequence"/>
</dbReference>
<keyword evidence="1" id="KW-1133">Transmembrane helix</keyword>
<accession>A0AAW4XXP8</accession>
<organism evidence="2 3">
    <name type="scientific">Comamonas koreensis</name>
    <dbReference type="NCBI Taxonomy" id="160825"/>
    <lineage>
        <taxon>Bacteria</taxon>
        <taxon>Pseudomonadati</taxon>
        <taxon>Pseudomonadota</taxon>
        <taxon>Betaproteobacteria</taxon>
        <taxon>Burkholderiales</taxon>
        <taxon>Comamonadaceae</taxon>
        <taxon>Comamonas</taxon>
    </lineage>
</organism>
<gene>
    <name evidence="2" type="ORF">LPW39_13970</name>
</gene>
<dbReference type="RefSeq" id="WP_230776058.1">
    <property type="nucleotide sequence ID" value="NZ_JAJNCT010000018.1"/>
</dbReference>